<dbReference type="Gene3D" id="3.40.50.2300">
    <property type="match status" value="1"/>
</dbReference>
<dbReference type="Pfam" id="PF00072">
    <property type="entry name" value="Response_reg"/>
    <property type="match status" value="1"/>
</dbReference>
<dbReference type="AlphaFoldDB" id="A0A2W4XKZ4"/>
<evidence type="ECO:0000256" key="3">
    <source>
        <dbReference type="PROSITE-ProRule" id="PRU00169"/>
    </source>
</evidence>
<dbReference type="GO" id="GO:0000160">
    <property type="term" value="P:phosphorelay signal transduction system"/>
    <property type="evidence" value="ECO:0007669"/>
    <property type="project" value="UniProtKB-KW"/>
</dbReference>
<dbReference type="CDD" id="cd17574">
    <property type="entry name" value="REC_OmpR"/>
    <property type="match status" value="1"/>
</dbReference>
<dbReference type="PROSITE" id="PS50110">
    <property type="entry name" value="RESPONSE_REGULATORY"/>
    <property type="match status" value="1"/>
</dbReference>
<evidence type="ECO:0000256" key="1">
    <source>
        <dbReference type="ARBA" id="ARBA00022553"/>
    </source>
</evidence>
<evidence type="ECO:0000313" key="5">
    <source>
        <dbReference type="EMBL" id="PZO58046.1"/>
    </source>
</evidence>
<feature type="modified residue" description="4-aspartylphosphate" evidence="3">
    <location>
        <position position="52"/>
    </location>
</feature>
<dbReference type="PANTHER" id="PTHR44591">
    <property type="entry name" value="STRESS RESPONSE REGULATOR PROTEIN 1"/>
    <property type="match status" value="1"/>
</dbReference>
<evidence type="ECO:0000259" key="4">
    <source>
        <dbReference type="PROSITE" id="PS50110"/>
    </source>
</evidence>
<dbReference type="SMART" id="SM00448">
    <property type="entry name" value="REC"/>
    <property type="match status" value="1"/>
</dbReference>
<dbReference type="InterPro" id="IPR001789">
    <property type="entry name" value="Sig_transdc_resp-reg_receiver"/>
</dbReference>
<dbReference type="EMBL" id="QBMP01000040">
    <property type="protein sequence ID" value="PZO58046.1"/>
    <property type="molecule type" value="Genomic_DNA"/>
</dbReference>
<proteinExistence type="predicted"/>
<dbReference type="Proteomes" id="UP000249794">
    <property type="component" value="Unassembled WGS sequence"/>
</dbReference>
<organism evidence="5 6">
    <name type="scientific">Phormidesmis priestleyi</name>
    <dbReference type="NCBI Taxonomy" id="268141"/>
    <lineage>
        <taxon>Bacteria</taxon>
        <taxon>Bacillati</taxon>
        <taxon>Cyanobacteriota</taxon>
        <taxon>Cyanophyceae</taxon>
        <taxon>Leptolyngbyales</taxon>
        <taxon>Leptolyngbyaceae</taxon>
        <taxon>Phormidesmis</taxon>
    </lineage>
</organism>
<dbReference type="SUPFAM" id="SSF52172">
    <property type="entry name" value="CheY-like"/>
    <property type="match status" value="1"/>
</dbReference>
<comment type="caution">
    <text evidence="5">The sequence shown here is derived from an EMBL/GenBank/DDBJ whole genome shotgun (WGS) entry which is preliminary data.</text>
</comment>
<reference evidence="5 6" key="2">
    <citation type="submission" date="2018-06" db="EMBL/GenBank/DDBJ databases">
        <title>Metagenomic assembly of (sub)arctic Cyanobacteria and their associated microbiome from non-axenic cultures.</title>
        <authorList>
            <person name="Baurain D."/>
        </authorList>
    </citation>
    <scope>NUCLEOTIDE SEQUENCE [LARGE SCALE GENOMIC DNA]</scope>
    <source>
        <strain evidence="5">ULC027bin1</strain>
    </source>
</reference>
<dbReference type="PANTHER" id="PTHR44591:SF14">
    <property type="entry name" value="PROTEIN PILG"/>
    <property type="match status" value="1"/>
</dbReference>
<keyword evidence="2" id="KW-0902">Two-component regulatory system</keyword>
<protein>
    <submittedName>
        <fullName evidence="5">Two-component system response regulator</fullName>
    </submittedName>
</protein>
<gene>
    <name evidence="5" type="ORF">DCF15_05985</name>
</gene>
<sequence length="120" mass="13154">MATALIVEDSLTDRELLTRYLQQSGITVTSAQSSEEALQMLKSSPPDLVFLDVVLPGQSGFEFCRDLKTDVSTQNIPVVICSTKGTEADKLWGSMLGADAYLTKPVNQQQLTQTVEKLMK</sequence>
<accession>A0A2W4XKZ4</accession>
<dbReference type="InterPro" id="IPR011006">
    <property type="entry name" value="CheY-like_superfamily"/>
</dbReference>
<evidence type="ECO:0000256" key="2">
    <source>
        <dbReference type="ARBA" id="ARBA00023012"/>
    </source>
</evidence>
<dbReference type="InterPro" id="IPR050595">
    <property type="entry name" value="Bact_response_regulator"/>
</dbReference>
<feature type="domain" description="Response regulatory" evidence="4">
    <location>
        <begin position="3"/>
        <end position="119"/>
    </location>
</feature>
<evidence type="ECO:0000313" key="6">
    <source>
        <dbReference type="Proteomes" id="UP000249794"/>
    </source>
</evidence>
<reference evidence="6" key="1">
    <citation type="submission" date="2018-04" db="EMBL/GenBank/DDBJ databases">
        <authorList>
            <person name="Cornet L."/>
        </authorList>
    </citation>
    <scope>NUCLEOTIDE SEQUENCE [LARGE SCALE GENOMIC DNA]</scope>
</reference>
<name>A0A2W4XKZ4_9CYAN</name>
<keyword evidence="1 3" id="KW-0597">Phosphoprotein</keyword>